<dbReference type="GO" id="GO:0015344">
    <property type="term" value="F:siderophore uptake transmembrane transporter activity"/>
    <property type="evidence" value="ECO:0007669"/>
    <property type="project" value="TreeGrafter"/>
</dbReference>
<dbReference type="SUPFAM" id="SSF49464">
    <property type="entry name" value="Carboxypeptidase regulatory domain-like"/>
    <property type="match status" value="1"/>
</dbReference>
<keyword evidence="3" id="KW-1134">Transmembrane beta strand</keyword>
<keyword evidence="6" id="KW-0472">Membrane</keyword>
<evidence type="ECO:0000256" key="7">
    <source>
        <dbReference type="ARBA" id="ARBA00023237"/>
    </source>
</evidence>
<dbReference type="InterPro" id="IPR008969">
    <property type="entry name" value="CarboxyPept-like_regulatory"/>
</dbReference>
<protein>
    <submittedName>
        <fullName evidence="9">TonB-dependent receptor family protein</fullName>
    </submittedName>
</protein>
<dbReference type="GO" id="GO:0044718">
    <property type="term" value="P:siderophore transmembrane transport"/>
    <property type="evidence" value="ECO:0007669"/>
    <property type="project" value="TreeGrafter"/>
</dbReference>
<keyword evidence="9" id="KW-0675">Receptor</keyword>
<evidence type="ECO:0000256" key="3">
    <source>
        <dbReference type="ARBA" id="ARBA00022452"/>
    </source>
</evidence>
<evidence type="ECO:0000256" key="5">
    <source>
        <dbReference type="ARBA" id="ARBA00022729"/>
    </source>
</evidence>
<accession>A0A9X4MXU8</accession>
<evidence type="ECO:0000256" key="2">
    <source>
        <dbReference type="ARBA" id="ARBA00022448"/>
    </source>
</evidence>
<dbReference type="RefSeq" id="WP_304420505.1">
    <property type="nucleotide sequence ID" value="NZ_JANCMU010000002.1"/>
</dbReference>
<dbReference type="EMBL" id="JANCMU010000002">
    <property type="protein sequence ID" value="MDG4945994.1"/>
    <property type="molecule type" value="Genomic_DNA"/>
</dbReference>
<keyword evidence="7" id="KW-0998">Cell outer membrane</keyword>
<dbReference type="AlphaFoldDB" id="A0A9X4MXU8"/>
<dbReference type="Proteomes" id="UP001152599">
    <property type="component" value="Unassembled WGS sequence"/>
</dbReference>
<sequence length="885" mass="102465">MQKTHFYFLLLILSFSFLSAQEKCNYRGMVLDSLQFPVYDASISAFDENNKSAGFTFSDKEGEFKLEMDCGKDYEIEIEHVNYAPLLKKISLNKNMREEIILQSSSVKLQDIVAQGRIPIKMKGDTIEFDADSFKTGSEETLEDVLKKLPGIQIEDGNVFYQGKQIHSIKVEGREIFGGNTKLLTKNLPSDAVDKIQLNKKFKANPFANSMQDEEQPELNIVLKEDKKNLIFGNVSMGGDADKHYDLQEKLFRFSRKTDATLISDFNTYGKTVFSNEDYFQFLGGISEFMEEGGSNALRSSMTSVMFGSGQKATSMSNHLGAFHFGYEPIKKLNITAFALATENHLNYESSTERIYSDFTQRDEKTNVQDIFSFISRLRVDYNINPNSNLKYRINFNEQNQDNLSDINSFMNDDSEPSIIRKTKQRRDNTNVSQRLSYIRKVGKDDNFGVYLTHSHQKESPDLQLTATEEPFAGFFEFTPINDLYTLNENQNLVSNTFQGLAIYNHLITNLSNLRIKLGLNKNDQKLENSLFNHTELIQNEFTPTQMEFDFIELYADATYTRKIDKFKFDLGAGIHKFKTENIGTQTYSSLDLTRVLPHFNGEYNFSNASSLRLNYEHTYEIPQIKELTEAYDIQGYFDIYRGSANLRETRYQKVNLSYNIFNYFKFFNLWTSLSYSKKSDNIRTEGFFADQIQFSTPFNSETPENTWSYSIYASKRFNKVYTLKVNGSLSFADFESRNNNITLENKSDFYSGTLTNSFKFRKKFELDAGLNYARNDYSNQLNENQFVNWKPFLKTAWMLSDAILLQADYDFNNQFSNGEKINENHDLGFSVRYKPARKIYTYLTAGNLLDNNKIVSNSFNDFYTSINTRNTLGRYFIASVRYKF</sequence>
<evidence type="ECO:0000313" key="9">
    <source>
        <dbReference type="EMBL" id="MDG4945994.1"/>
    </source>
</evidence>
<proteinExistence type="predicted"/>
<evidence type="ECO:0000256" key="6">
    <source>
        <dbReference type="ARBA" id="ARBA00023136"/>
    </source>
</evidence>
<dbReference type="PANTHER" id="PTHR30069">
    <property type="entry name" value="TONB-DEPENDENT OUTER MEMBRANE RECEPTOR"/>
    <property type="match status" value="1"/>
</dbReference>
<dbReference type="InterPro" id="IPR039426">
    <property type="entry name" value="TonB-dep_rcpt-like"/>
</dbReference>
<evidence type="ECO:0000256" key="4">
    <source>
        <dbReference type="ARBA" id="ARBA00022692"/>
    </source>
</evidence>
<dbReference type="Gene3D" id="2.40.170.20">
    <property type="entry name" value="TonB-dependent receptor, beta-barrel domain"/>
    <property type="match status" value="1"/>
</dbReference>
<keyword evidence="5 8" id="KW-0732">Signal</keyword>
<name>A0A9X4MXU8_9FLAO</name>
<keyword evidence="2" id="KW-0813">Transport</keyword>
<keyword evidence="4" id="KW-0812">Transmembrane</keyword>
<organism evidence="9 10">
    <name type="scientific">Profundicola chukchiensis</name>
    <dbReference type="NCBI Taxonomy" id="2961959"/>
    <lineage>
        <taxon>Bacteria</taxon>
        <taxon>Pseudomonadati</taxon>
        <taxon>Bacteroidota</taxon>
        <taxon>Flavobacteriia</taxon>
        <taxon>Flavobacteriales</taxon>
        <taxon>Weeksellaceae</taxon>
        <taxon>Profundicola</taxon>
    </lineage>
</organism>
<feature type="chain" id="PRO_5040924089" evidence="8">
    <location>
        <begin position="21"/>
        <end position="885"/>
    </location>
</feature>
<feature type="signal peptide" evidence="8">
    <location>
        <begin position="1"/>
        <end position="20"/>
    </location>
</feature>
<evidence type="ECO:0000256" key="8">
    <source>
        <dbReference type="SAM" id="SignalP"/>
    </source>
</evidence>
<dbReference type="PROSITE" id="PS01156">
    <property type="entry name" value="TONB_DEPENDENT_REC_2"/>
    <property type="match status" value="1"/>
</dbReference>
<dbReference type="SUPFAM" id="SSF56935">
    <property type="entry name" value="Porins"/>
    <property type="match status" value="1"/>
</dbReference>
<dbReference type="GO" id="GO:0009279">
    <property type="term" value="C:cell outer membrane"/>
    <property type="evidence" value="ECO:0007669"/>
    <property type="project" value="UniProtKB-SubCell"/>
</dbReference>
<keyword evidence="10" id="KW-1185">Reference proteome</keyword>
<comment type="caution">
    <text evidence="9">The sequence shown here is derived from an EMBL/GenBank/DDBJ whole genome shotgun (WGS) entry which is preliminary data.</text>
</comment>
<evidence type="ECO:0000313" key="10">
    <source>
        <dbReference type="Proteomes" id="UP001152599"/>
    </source>
</evidence>
<gene>
    <name evidence="9" type="ORF">NMK71_06175</name>
</gene>
<dbReference type="PANTHER" id="PTHR30069:SF29">
    <property type="entry name" value="HEMOGLOBIN AND HEMOGLOBIN-HAPTOGLOBIN-BINDING PROTEIN 1-RELATED"/>
    <property type="match status" value="1"/>
</dbReference>
<dbReference type="InterPro" id="IPR036942">
    <property type="entry name" value="Beta-barrel_TonB_sf"/>
</dbReference>
<dbReference type="InterPro" id="IPR010917">
    <property type="entry name" value="TonB_rcpt_CS"/>
</dbReference>
<evidence type="ECO:0000256" key="1">
    <source>
        <dbReference type="ARBA" id="ARBA00004571"/>
    </source>
</evidence>
<comment type="subcellular location">
    <subcellularLocation>
        <location evidence="1">Cell outer membrane</location>
        <topology evidence="1">Multi-pass membrane protein</topology>
    </subcellularLocation>
</comment>
<reference evidence="9" key="1">
    <citation type="submission" date="2022-07" db="EMBL/GenBank/DDBJ databases">
        <title>Description and genome-wide analysis of Profundicola chukchiensis gen. nov., sp. nov., marine bacteria isolated from bottom sediments of the Chukchi Sea.</title>
        <authorList>
            <person name="Romanenko L."/>
            <person name="Otstavnykh N."/>
            <person name="Kurilenko V."/>
            <person name="Eremeev V."/>
            <person name="Velansky P."/>
            <person name="Mikhailov V."/>
            <person name="Isaeva M."/>
        </authorList>
    </citation>
    <scope>NUCLEOTIDE SEQUENCE</scope>
    <source>
        <strain evidence="9">KMM 9713</strain>
    </source>
</reference>